<evidence type="ECO:0000313" key="2">
    <source>
        <dbReference type="EMBL" id="AXK41152.1"/>
    </source>
</evidence>
<keyword evidence="1" id="KW-0812">Transmembrane</keyword>
<evidence type="ECO:0000256" key="1">
    <source>
        <dbReference type="SAM" id="Phobius"/>
    </source>
</evidence>
<keyword evidence="1" id="KW-0472">Membrane</keyword>
<gene>
    <name evidence="2" type="ORF">DVR09_01360</name>
</gene>
<dbReference type="AlphaFoldDB" id="A0A345YB50"/>
<dbReference type="OrthoDB" id="7510999at2"/>
<keyword evidence="1" id="KW-1133">Transmembrane helix</keyword>
<accession>A0A345YB50</accession>
<dbReference type="KEGG" id="err:DVR09_01360"/>
<evidence type="ECO:0008006" key="4">
    <source>
        <dbReference type="Google" id="ProtNLM"/>
    </source>
</evidence>
<keyword evidence="3" id="KW-1185">Reference proteome</keyword>
<name>A0A345YB50_9SPHN</name>
<evidence type="ECO:0000313" key="3">
    <source>
        <dbReference type="Proteomes" id="UP000254508"/>
    </source>
</evidence>
<dbReference type="Proteomes" id="UP000254508">
    <property type="component" value="Chromosome"/>
</dbReference>
<organism evidence="2 3">
    <name type="scientific">Erythrobacter aureus</name>
    <dbReference type="NCBI Taxonomy" id="2182384"/>
    <lineage>
        <taxon>Bacteria</taxon>
        <taxon>Pseudomonadati</taxon>
        <taxon>Pseudomonadota</taxon>
        <taxon>Alphaproteobacteria</taxon>
        <taxon>Sphingomonadales</taxon>
        <taxon>Erythrobacteraceae</taxon>
        <taxon>Erythrobacter/Porphyrobacter group</taxon>
        <taxon>Erythrobacter</taxon>
    </lineage>
</organism>
<proteinExistence type="predicted"/>
<sequence>MFRMMLILLPIVATSLMGMAVIAVLSMDMNAEWQPIAIAAAAGLIVSFPISWFVGRRIVAVTGWGN</sequence>
<reference evidence="3" key="1">
    <citation type="submission" date="2018-07" db="EMBL/GenBank/DDBJ databases">
        <title>Genome sequence of Erythrobacter strain YH-07, an antagonistic bacterium isolated from Yellow Sea.</title>
        <authorList>
            <person name="Tang T."/>
            <person name="Liu Q."/>
            <person name="Sun X."/>
        </authorList>
    </citation>
    <scope>NUCLEOTIDE SEQUENCE [LARGE SCALE GENOMIC DNA]</scope>
    <source>
        <strain evidence="3">YH-07</strain>
    </source>
</reference>
<feature type="transmembrane region" description="Helical" evidence="1">
    <location>
        <begin position="36"/>
        <end position="54"/>
    </location>
</feature>
<protein>
    <recommendedName>
        <fullName evidence="4">CTP synthetase</fullName>
    </recommendedName>
</protein>
<dbReference type="EMBL" id="CP031357">
    <property type="protein sequence ID" value="AXK41152.1"/>
    <property type="molecule type" value="Genomic_DNA"/>
</dbReference>